<evidence type="ECO:0000313" key="3">
    <source>
        <dbReference type="Proteomes" id="UP000579945"/>
    </source>
</evidence>
<sequence>MGRHRSDPMGAARLVLIGLGAALLLALVFVGGRALVGTLSTETPAPTASATPSAAPTERTATLRITCVAEICPVVLVRVPGGDVLNDRDLTRGEEIVYYEPELDVAIGDTSTVEVTVNGTPRPRGRPGQQEAFTVSRATPGPAG</sequence>
<comment type="caution">
    <text evidence="2">The sequence shown here is derived from an EMBL/GenBank/DDBJ whole genome shotgun (WGS) entry which is preliminary data.</text>
</comment>
<evidence type="ECO:0008006" key="4">
    <source>
        <dbReference type="Google" id="ProtNLM"/>
    </source>
</evidence>
<protein>
    <recommendedName>
        <fullName evidence="4">DUF4115 domain-containing protein</fullName>
    </recommendedName>
</protein>
<keyword evidence="3" id="KW-1185">Reference proteome</keyword>
<dbReference type="GeneID" id="95391521"/>
<name>A0A7W5VK28_9ACTN</name>
<dbReference type="EMBL" id="JACIBV010000001">
    <property type="protein sequence ID" value="MBB3729332.1"/>
    <property type="molecule type" value="Genomic_DNA"/>
</dbReference>
<accession>A0A7W5VK28</accession>
<reference evidence="2 3" key="1">
    <citation type="submission" date="2020-08" db="EMBL/GenBank/DDBJ databases">
        <title>Sequencing the genomes of 1000 actinobacteria strains.</title>
        <authorList>
            <person name="Klenk H.-P."/>
        </authorList>
    </citation>
    <scope>NUCLEOTIDE SEQUENCE [LARGE SCALE GENOMIC DNA]</scope>
    <source>
        <strain evidence="2 3">DSM 44320</strain>
    </source>
</reference>
<organism evidence="2 3">
    <name type="scientific">Nonomuraea dietziae</name>
    <dbReference type="NCBI Taxonomy" id="65515"/>
    <lineage>
        <taxon>Bacteria</taxon>
        <taxon>Bacillati</taxon>
        <taxon>Actinomycetota</taxon>
        <taxon>Actinomycetes</taxon>
        <taxon>Streptosporangiales</taxon>
        <taxon>Streptosporangiaceae</taxon>
        <taxon>Nonomuraea</taxon>
    </lineage>
</organism>
<dbReference type="Proteomes" id="UP000579945">
    <property type="component" value="Unassembled WGS sequence"/>
</dbReference>
<evidence type="ECO:0000256" key="1">
    <source>
        <dbReference type="SAM" id="MobiDB-lite"/>
    </source>
</evidence>
<gene>
    <name evidence="2" type="ORF">FHR33_005192</name>
</gene>
<dbReference type="AlphaFoldDB" id="A0A7W5VK28"/>
<proteinExistence type="predicted"/>
<feature type="region of interest" description="Disordered" evidence="1">
    <location>
        <begin position="121"/>
        <end position="144"/>
    </location>
</feature>
<dbReference type="RefSeq" id="WP_183652461.1">
    <property type="nucleotide sequence ID" value="NZ_BAAAXX010000021.1"/>
</dbReference>
<evidence type="ECO:0000313" key="2">
    <source>
        <dbReference type="EMBL" id="MBB3729332.1"/>
    </source>
</evidence>